<dbReference type="EMBL" id="JAPDRQ010000069">
    <property type="protein sequence ID" value="KAJ9657086.1"/>
    <property type="molecule type" value="Genomic_DNA"/>
</dbReference>
<keyword evidence="2" id="KW-1185">Reference proteome</keyword>
<sequence>MADEPRRSGRATKGQHTKDRDENESDSKKKGKGKGKKAKAEPEPEEEEDEIIRCICGQYEEEEDNPRSMICCDNCSAWQHNDCMGLPEDYQPEKYFCELCKPTDHKKLLAAIKAGKKPWEDAARRREEAEAEAAKKKGKKSRKSGGGGGGGASTSARASEVQRTPTLEPEEPNSRKRKLADSPASDIKAKKPRASASVREETNGQDDAEEQEMLEEKEEEEEEQEEQEEEQQPTPQTTQANTILANVAQDAKDISNSTRRNTATRIVKPFIEQTGTLVQDGAVSLAKGQTVQELGTRIALEVEHAVYYVRSGGSGEPNNAYKEHIRTIINNIKTNTNLAIRLMSRALPADELAAMEARDMATDEQKQQDAEEKANMEKQHVLTDEQEQGPRIRRTHKGEEYVDDSVQMPESTTSKAPMKKPDAIDHDAEIKSPTQIDAGGKPQPLRKPSAAGKGQPFRDPRRKSSSNFDIDKVWSTVQGSPTAPETPKLLDGRQQPSPPPVQTATADPEIDNLLKDEENESEPYSPKDFTEEGVVWRGRVNGGNLGTFSATAKFAAGCQPDVDNLRMTWNEVLPAEIKLHGRIQPSKADDYLCGLEYSSTTELIIVSIGEPKDADDKVQFDKFFKYLKQKERYGVGMQHQVPAIKDIYLLPMEVGQHLPMVMKALEHQFADPVQERSFIVPIVIKWTDLPHNAERVRQQQEAATMSPGVGAPVAQTPITPHEPPAHFQLYPQPQTQPYGPPMNGGGPGPTTHQSAAPVQYATPPSQTPVAHAPVHAHIPQQQPPAAINALRVLGAEMAALPAVVNLIAQAPDAGENEFNVIKECIDENAEAGRSLPVLTQMLTAKYHSQKSSKENGTGQPPAPVAA</sequence>
<dbReference type="Proteomes" id="UP001172386">
    <property type="component" value="Unassembled WGS sequence"/>
</dbReference>
<evidence type="ECO:0000313" key="2">
    <source>
        <dbReference type="Proteomes" id="UP001172386"/>
    </source>
</evidence>
<proteinExistence type="predicted"/>
<name>A0ACC3A8A0_9EURO</name>
<organism evidence="1 2">
    <name type="scientific">Neophaeococcomyces mojaviensis</name>
    <dbReference type="NCBI Taxonomy" id="3383035"/>
    <lineage>
        <taxon>Eukaryota</taxon>
        <taxon>Fungi</taxon>
        <taxon>Dikarya</taxon>
        <taxon>Ascomycota</taxon>
        <taxon>Pezizomycotina</taxon>
        <taxon>Eurotiomycetes</taxon>
        <taxon>Chaetothyriomycetidae</taxon>
        <taxon>Chaetothyriales</taxon>
        <taxon>Chaetothyriales incertae sedis</taxon>
        <taxon>Neophaeococcomyces</taxon>
    </lineage>
</organism>
<gene>
    <name evidence="1" type="primary">BYE1</name>
    <name evidence="1" type="ORF">H2198_004578</name>
</gene>
<evidence type="ECO:0000313" key="1">
    <source>
        <dbReference type="EMBL" id="KAJ9657086.1"/>
    </source>
</evidence>
<reference evidence="1" key="1">
    <citation type="submission" date="2022-10" db="EMBL/GenBank/DDBJ databases">
        <title>Culturing micro-colonial fungi from biological soil crusts in the Mojave desert and describing Neophaeococcomyces mojavensis, and introducing the new genera and species Taxawa tesnikishii.</title>
        <authorList>
            <person name="Kurbessoian T."/>
            <person name="Stajich J.E."/>
        </authorList>
    </citation>
    <scope>NUCLEOTIDE SEQUENCE</scope>
    <source>
        <strain evidence="1">JES_112</strain>
    </source>
</reference>
<accession>A0ACC3A8A0</accession>
<protein>
    <submittedName>
        <fullName evidence="1">Transcription factor bye1</fullName>
    </submittedName>
</protein>
<comment type="caution">
    <text evidence="1">The sequence shown here is derived from an EMBL/GenBank/DDBJ whole genome shotgun (WGS) entry which is preliminary data.</text>
</comment>